<dbReference type="InterPro" id="IPR002110">
    <property type="entry name" value="Ankyrin_rpt"/>
</dbReference>
<evidence type="ECO:0000313" key="4">
    <source>
        <dbReference type="EMBL" id="MFD1324039.1"/>
    </source>
</evidence>
<evidence type="ECO:0000256" key="1">
    <source>
        <dbReference type="ARBA" id="ARBA00022737"/>
    </source>
</evidence>
<reference evidence="5" key="1">
    <citation type="journal article" date="2019" name="Int. J. Syst. Evol. Microbiol.">
        <title>The Global Catalogue of Microorganisms (GCM) 10K type strain sequencing project: providing services to taxonomists for standard genome sequencing and annotation.</title>
        <authorList>
            <consortium name="The Broad Institute Genomics Platform"/>
            <consortium name="The Broad Institute Genome Sequencing Center for Infectious Disease"/>
            <person name="Wu L."/>
            <person name="Ma J."/>
        </authorList>
    </citation>
    <scope>NUCLEOTIDE SEQUENCE [LARGE SCALE GENOMIC DNA]</scope>
    <source>
        <strain evidence="5">JCM 31037</strain>
    </source>
</reference>
<dbReference type="RefSeq" id="WP_377574001.1">
    <property type="nucleotide sequence ID" value="NZ_JBHTMP010000041.1"/>
</dbReference>
<dbReference type="SUPFAM" id="SSF48403">
    <property type="entry name" value="Ankyrin repeat"/>
    <property type="match status" value="1"/>
</dbReference>
<organism evidence="4 5">
    <name type="scientific">Micromonospora sonneratiae</name>
    <dbReference type="NCBI Taxonomy" id="1184706"/>
    <lineage>
        <taxon>Bacteria</taxon>
        <taxon>Bacillati</taxon>
        <taxon>Actinomycetota</taxon>
        <taxon>Actinomycetes</taxon>
        <taxon>Micromonosporales</taxon>
        <taxon>Micromonosporaceae</taxon>
        <taxon>Micromonospora</taxon>
    </lineage>
</organism>
<dbReference type="InterPro" id="IPR050745">
    <property type="entry name" value="Multifunctional_regulatory"/>
</dbReference>
<keyword evidence="5" id="KW-1185">Reference proteome</keyword>
<feature type="repeat" description="ANK" evidence="3">
    <location>
        <begin position="486"/>
        <end position="519"/>
    </location>
</feature>
<gene>
    <name evidence="4" type="ORF">ACFQ4H_23415</name>
</gene>
<evidence type="ECO:0000256" key="3">
    <source>
        <dbReference type="PROSITE-ProRule" id="PRU00023"/>
    </source>
</evidence>
<protein>
    <submittedName>
        <fullName evidence="4">Ankyrin repeat domain-containing protein</fullName>
    </submittedName>
</protein>
<dbReference type="SMART" id="SM00248">
    <property type="entry name" value="ANK"/>
    <property type="match status" value="1"/>
</dbReference>
<comment type="caution">
    <text evidence="4">The sequence shown here is derived from an EMBL/GenBank/DDBJ whole genome shotgun (WGS) entry which is preliminary data.</text>
</comment>
<dbReference type="PROSITE" id="PS50088">
    <property type="entry name" value="ANK_REPEAT"/>
    <property type="match status" value="1"/>
</dbReference>
<evidence type="ECO:0000256" key="2">
    <source>
        <dbReference type="ARBA" id="ARBA00023043"/>
    </source>
</evidence>
<name>A0ABW3YHX4_9ACTN</name>
<proteinExistence type="predicted"/>
<evidence type="ECO:0000313" key="5">
    <source>
        <dbReference type="Proteomes" id="UP001597260"/>
    </source>
</evidence>
<dbReference type="Proteomes" id="UP001597260">
    <property type="component" value="Unassembled WGS sequence"/>
</dbReference>
<dbReference type="InterPro" id="IPR036770">
    <property type="entry name" value="Ankyrin_rpt-contain_sf"/>
</dbReference>
<dbReference type="Gene3D" id="1.25.40.20">
    <property type="entry name" value="Ankyrin repeat-containing domain"/>
    <property type="match status" value="1"/>
</dbReference>
<dbReference type="PROSITE" id="PS50297">
    <property type="entry name" value="ANK_REP_REGION"/>
    <property type="match status" value="1"/>
</dbReference>
<dbReference type="PANTHER" id="PTHR24189">
    <property type="entry name" value="MYOTROPHIN"/>
    <property type="match status" value="1"/>
</dbReference>
<keyword evidence="1" id="KW-0677">Repeat</keyword>
<dbReference type="PANTHER" id="PTHR24189:SF50">
    <property type="entry name" value="ANKYRIN REPEAT AND SOCS BOX PROTEIN 2"/>
    <property type="match status" value="1"/>
</dbReference>
<sequence>MSSPEDLTELRTWQRIRRYAVPDWMIEECAQRAGDDWRGRCAAGRIDVGFDLGEVADRFGSDTAERIELDLSRLAPDLLRWHLPRALDGRSSLVTDEHWILSCVDDPVEKPLPKDTPLLAVRLPSTVDGSQRLRLELLTPADINRYSVFDLPPYLWSTEHVRMLRFAYGGSAERLPGFQPDGTPIPVAGFADDFDPTDPASRAEAALRQLSDGEFRAAWRTAGIDLDLTPPESTYVNREGLAPLLRFPFNLTQLVPEANRLATRYGRSVTVIRLGFHLAVELTMADPARPRARLTGWTTDELKIGSMVSRRPPDLDLLWQGLITPGELHPLVRQALFPGRPEPAAPGPTRLDERPIRVRCRGDWHTVVHRDGKLDTPSHTVEEAQREQAIRSLGGQVTGCFAVQQAWTGGRQRLPRRLRQERQEILQKVLHGGSRTLLELLDAGLDPHMRDGRGRCLLHHLRAMDHTEVLPRLLAAGLRIDSRDVHGRTPLHVAVGDVGSVELVRALLEAGADPNVEDDTGTSALEIAYYKSGAEYADDEDLEQERSAIARIHDLLNEWVER</sequence>
<accession>A0ABW3YHX4</accession>
<dbReference type="EMBL" id="JBHTMP010000041">
    <property type="protein sequence ID" value="MFD1324039.1"/>
    <property type="molecule type" value="Genomic_DNA"/>
</dbReference>
<keyword evidence="2 3" id="KW-0040">ANK repeat</keyword>
<dbReference type="Pfam" id="PF12796">
    <property type="entry name" value="Ank_2"/>
    <property type="match status" value="1"/>
</dbReference>